<feature type="region of interest" description="Disordered" evidence="1">
    <location>
        <begin position="168"/>
        <end position="217"/>
    </location>
</feature>
<comment type="caution">
    <text evidence="4">The sequence shown here is derived from an EMBL/GenBank/DDBJ whole genome shotgun (WGS) entry which is preliminary data.</text>
</comment>
<reference evidence="4" key="3">
    <citation type="submission" date="2024-09" db="EMBL/GenBank/DDBJ databases">
        <authorList>
            <person name="Sun Q."/>
            <person name="Mori K."/>
        </authorList>
    </citation>
    <scope>NUCLEOTIDE SEQUENCE</scope>
    <source>
        <strain evidence="4">JCM 17695</strain>
    </source>
</reference>
<dbReference type="SUPFAM" id="SSF109604">
    <property type="entry name" value="HD-domain/PDEase-like"/>
    <property type="match status" value="1"/>
</dbReference>
<evidence type="ECO:0000313" key="4">
    <source>
        <dbReference type="EMBL" id="MFC7612639.1"/>
    </source>
</evidence>
<dbReference type="CDD" id="cd00077">
    <property type="entry name" value="HDc"/>
    <property type="match status" value="1"/>
</dbReference>
<dbReference type="Gene3D" id="1.10.3210.10">
    <property type="entry name" value="Hypothetical protein af1432"/>
    <property type="match status" value="1"/>
</dbReference>
<dbReference type="InterPro" id="IPR006674">
    <property type="entry name" value="HD_domain"/>
</dbReference>
<evidence type="ECO:0000313" key="3">
    <source>
        <dbReference type="EMBL" id="MFC7612319.1"/>
    </source>
</evidence>
<keyword evidence="5" id="KW-1185">Reference proteome</keyword>
<reference evidence="5" key="2">
    <citation type="journal article" date="2019" name="Int. J. Syst. Evol. Microbiol.">
        <title>The Global Catalogue of Microorganisms (GCM) 10K type strain sequencing project: providing services to taxonomists for standard genome sequencing and annotation.</title>
        <authorList>
            <consortium name="The Broad Institute Genomics Platform"/>
            <consortium name="The Broad Institute Genome Sequencing Center for Infectious Disease"/>
            <person name="Wu L."/>
            <person name="Ma J."/>
        </authorList>
    </citation>
    <scope>NUCLEOTIDE SEQUENCE [LARGE SCALE GENOMIC DNA]</scope>
    <source>
        <strain evidence="5">JCM 17695</strain>
    </source>
</reference>
<organism evidence="4 5">
    <name type="scientific">Actinokineospora soli</name>
    <dbReference type="NCBI Taxonomy" id="1048753"/>
    <lineage>
        <taxon>Bacteria</taxon>
        <taxon>Bacillati</taxon>
        <taxon>Actinomycetota</taxon>
        <taxon>Actinomycetes</taxon>
        <taxon>Pseudonocardiales</taxon>
        <taxon>Pseudonocardiaceae</taxon>
        <taxon>Actinokineospora</taxon>
    </lineage>
</organism>
<feature type="domain" description="HD" evidence="2">
    <location>
        <begin position="34"/>
        <end position="110"/>
    </location>
</feature>
<accession>A0ABW2TG67</accession>
<protein>
    <submittedName>
        <fullName evidence="4">HD domain-containing protein</fullName>
    </submittedName>
</protein>
<dbReference type="Pfam" id="PF01966">
    <property type="entry name" value="HD"/>
    <property type="match status" value="1"/>
</dbReference>
<sequence>MSADRHLGVAFFLVEIVEQATVIAQELVAPLGRRWDHVQAVAARAADLSVAVAAAERPTLVAAAWLHDIGYSPRIGHTRFHPLDGARFLRAEGWPEPVVGLVAHHSAARYEAEVRELSAELADFPFEQSALQDALDTADLTTGPAGEPLTFDERMDEILVRYPPTPQFTSSGWSLARSRPRPLSGPSRACAPLSPGRAPSGRSPTRARCASASTGGC</sequence>
<reference evidence="4" key="1">
    <citation type="journal article" date="2014" name="Int. J. Syst. Evol. Microbiol.">
        <title>Complete genome of a new Firmicutes species belonging to the dominant human colonic microbiota ('Ruminococcus bicirculans') reveals two chromosomes and a selective capacity to utilize plant glucans.</title>
        <authorList>
            <consortium name="NISC Comparative Sequencing Program"/>
            <person name="Wegmann U."/>
            <person name="Louis P."/>
            <person name="Goesmann A."/>
            <person name="Henrissat B."/>
            <person name="Duncan S.H."/>
            <person name="Flint H.J."/>
        </authorList>
    </citation>
    <scope>NUCLEOTIDE SEQUENCE</scope>
    <source>
        <strain evidence="4">JCM 17695</strain>
    </source>
</reference>
<evidence type="ECO:0000313" key="5">
    <source>
        <dbReference type="Proteomes" id="UP001596512"/>
    </source>
</evidence>
<dbReference type="EMBL" id="JBHTEY010000001">
    <property type="protein sequence ID" value="MFC7612319.1"/>
    <property type="molecule type" value="Genomic_DNA"/>
</dbReference>
<proteinExistence type="predicted"/>
<evidence type="ECO:0000259" key="2">
    <source>
        <dbReference type="Pfam" id="PF01966"/>
    </source>
</evidence>
<dbReference type="Proteomes" id="UP001596512">
    <property type="component" value="Unassembled WGS sequence"/>
</dbReference>
<dbReference type="InterPro" id="IPR003607">
    <property type="entry name" value="HD/PDEase_dom"/>
</dbReference>
<gene>
    <name evidence="3" type="ORF">ACFQV2_00165</name>
    <name evidence="4" type="ORF">ACFQV2_02215</name>
</gene>
<dbReference type="EMBL" id="JBHTEY010000004">
    <property type="protein sequence ID" value="MFC7612639.1"/>
    <property type="molecule type" value="Genomic_DNA"/>
</dbReference>
<name>A0ABW2TG67_9PSEU</name>
<feature type="compositionally biased region" description="Low complexity" evidence="1">
    <location>
        <begin position="174"/>
        <end position="189"/>
    </location>
</feature>
<evidence type="ECO:0000256" key="1">
    <source>
        <dbReference type="SAM" id="MobiDB-lite"/>
    </source>
</evidence>